<feature type="compositionally biased region" description="Low complexity" evidence="12">
    <location>
        <begin position="220"/>
        <end position="232"/>
    </location>
</feature>
<sequence>MTIDALLALLMPLALVLALNDNDTQPTGEPAHHLQQQTDVPIEVGFNPVKNATAFNLKFRDVVERDEDWSWGEQDKEDGNKTTCIVVSWGVRKDGLLLVRCGRNEGDYRMGKSTQKGNRTKRDSSARWIGYKYDLKLVPAANKTEENLFCGSFQCDSGECLRRDDVCDTVEDCSDGSDEKNCKDPTQLSGAQAAQLLKFGSVVYPKRNKTASSNIGDEGGAASTASSNTGAVTDDEDDAASTASSITGAVTDGEGDAASNTTDANTVDEGNQEGNESNPEISNNRNIRDVGYDEDVEGDLASNTTDYYFWDGGGDSRGIRAARDVDLTGNKTSSETDDDMGTASNNTGANTVEEGNEEDNLTGIVVSKGVLRDGIVLVLLSNKSIAQYRMDNWTHGQHDLGVISIEGPKPESLDCSPYKTCNNEVCMRQSDACNKFDDCGDNSDEASCDYEKKSKDGSKLEPGWEKEIAAGASFVVILVALAVVWYLRRRRLLRWPSTPSLIRNPMYDPTDVTSKSSQRDVAIIDKNDITFDQEGNLLGSGNFGMVFKAQLTKPNCTPLTVALKKLKERATNADEEDFKREVDIMTSFDDPNIVQLVGVVHKDPETTPPTVLYIVFEYMLYGDLQKVLRSSKQGPIPGLPPLTGGTLVSVALQVARGMRYLAERRFVHRDLAARNCLVGENLTVKIADFGMSRDIYMEDYYRIRTHGQIPVRWMAPETLHDYCYTLMSDVWSYGVLLWEVFTAGQTPYYQYNNQQVIGLIQNHILLPVSECTDCPQKVIDVMRGCWKKKPETRLRFTKICARLENAYKDFFVSVDNEYYQQELSGDVPRRGDIPGTSCCANSCRKIL</sequence>
<feature type="disulfide bond" evidence="9">
    <location>
        <begin position="421"/>
        <end position="439"/>
    </location>
</feature>
<dbReference type="GO" id="GO:0007169">
    <property type="term" value="P:cell surface receptor protein tyrosine kinase signaling pathway"/>
    <property type="evidence" value="ECO:0007669"/>
    <property type="project" value="InterPro"/>
</dbReference>
<reference evidence="17" key="1">
    <citation type="submission" date="2025-08" db="UniProtKB">
        <authorList>
            <consortium name="RefSeq"/>
        </authorList>
    </citation>
    <scope>IDENTIFICATION</scope>
    <source>
        <tissue evidence="17">Whole organism</tissue>
    </source>
</reference>
<dbReference type="Pfam" id="PF00057">
    <property type="entry name" value="Ldl_recept_a"/>
    <property type="match status" value="1"/>
</dbReference>
<dbReference type="InterPro" id="IPR011009">
    <property type="entry name" value="Kinase-like_dom_sf"/>
</dbReference>
<feature type="compositionally biased region" description="Low complexity" evidence="12">
    <location>
        <begin position="240"/>
        <end position="251"/>
    </location>
</feature>
<protein>
    <recommendedName>
        <fullName evidence="11">Tyrosine-protein kinase receptor</fullName>
        <ecNumber evidence="11">2.7.10.1</ecNumber>
    </recommendedName>
</protein>
<evidence type="ECO:0000256" key="8">
    <source>
        <dbReference type="ARBA" id="ARBA00051243"/>
    </source>
</evidence>
<dbReference type="FunFam" id="1.10.510.10:FF:000554">
    <property type="entry name" value="Predicted protein"/>
    <property type="match status" value="1"/>
</dbReference>
<dbReference type="PROSITE" id="PS50068">
    <property type="entry name" value="LDLRA_2"/>
    <property type="match status" value="2"/>
</dbReference>
<gene>
    <name evidence="17" type="primary">LOC113213714</name>
</gene>
<organism evidence="16 17">
    <name type="scientific">Frankliniella occidentalis</name>
    <name type="common">Western flower thrips</name>
    <name type="synonym">Euthrips occidentalis</name>
    <dbReference type="NCBI Taxonomy" id="133901"/>
    <lineage>
        <taxon>Eukaryota</taxon>
        <taxon>Metazoa</taxon>
        <taxon>Ecdysozoa</taxon>
        <taxon>Arthropoda</taxon>
        <taxon>Hexapoda</taxon>
        <taxon>Insecta</taxon>
        <taxon>Pterygota</taxon>
        <taxon>Neoptera</taxon>
        <taxon>Paraneoptera</taxon>
        <taxon>Thysanoptera</taxon>
        <taxon>Terebrantia</taxon>
        <taxon>Thripoidea</taxon>
        <taxon>Thripidae</taxon>
        <taxon>Frankliniella</taxon>
    </lineage>
</organism>
<dbReference type="InterPro" id="IPR001245">
    <property type="entry name" value="Ser-Thr/Tyr_kinase_cat_dom"/>
</dbReference>
<keyword evidence="13" id="KW-1133">Transmembrane helix</keyword>
<dbReference type="InterPro" id="IPR020635">
    <property type="entry name" value="Tyr_kinase_cat_dom"/>
</dbReference>
<feature type="binding site" evidence="10">
    <location>
        <position position="564"/>
    </location>
    <ligand>
        <name>ATP</name>
        <dbReference type="ChEBI" id="CHEBI:30616"/>
    </ligand>
</feature>
<feature type="region of interest" description="Disordered" evidence="12">
    <location>
        <begin position="327"/>
        <end position="354"/>
    </location>
</feature>
<evidence type="ECO:0000256" key="1">
    <source>
        <dbReference type="ARBA" id="ARBA00004167"/>
    </source>
</evidence>
<dbReference type="PROSITE" id="PS00239">
    <property type="entry name" value="RECEPTOR_TYR_KIN_II"/>
    <property type="match status" value="1"/>
</dbReference>
<keyword evidence="6" id="KW-0829">Tyrosine-protein kinase</keyword>
<dbReference type="GO" id="GO:0005524">
    <property type="term" value="F:ATP binding"/>
    <property type="evidence" value="ECO:0007669"/>
    <property type="project" value="UniProtKB-UniRule"/>
</dbReference>
<dbReference type="PANTHER" id="PTHR24416">
    <property type="entry name" value="TYROSINE-PROTEIN KINASE RECEPTOR"/>
    <property type="match status" value="1"/>
</dbReference>
<dbReference type="GO" id="GO:0043235">
    <property type="term" value="C:receptor complex"/>
    <property type="evidence" value="ECO:0007669"/>
    <property type="project" value="TreeGrafter"/>
</dbReference>
<dbReference type="InterPro" id="IPR023415">
    <property type="entry name" value="LDLR_class-A_CS"/>
</dbReference>
<dbReference type="InterPro" id="IPR002172">
    <property type="entry name" value="LDrepeatLR_classA_rpt"/>
</dbReference>
<dbReference type="Pfam" id="PF07714">
    <property type="entry name" value="PK_Tyr_Ser-Thr"/>
    <property type="match status" value="1"/>
</dbReference>
<keyword evidence="4" id="KW-0418">Kinase</keyword>
<evidence type="ECO:0000256" key="6">
    <source>
        <dbReference type="ARBA" id="ARBA00023137"/>
    </source>
</evidence>
<evidence type="ECO:0000256" key="7">
    <source>
        <dbReference type="ARBA" id="ARBA00023157"/>
    </source>
</evidence>
<dbReference type="PROSITE" id="PS00107">
    <property type="entry name" value="PROTEIN_KINASE_ATP"/>
    <property type="match status" value="1"/>
</dbReference>
<evidence type="ECO:0000256" key="4">
    <source>
        <dbReference type="ARBA" id="ARBA00022777"/>
    </source>
</evidence>
<feature type="signal peptide" evidence="14">
    <location>
        <begin position="1"/>
        <end position="18"/>
    </location>
</feature>
<dbReference type="PRINTS" id="PR00109">
    <property type="entry name" value="TYRKINASE"/>
</dbReference>
<dbReference type="Proteomes" id="UP000504606">
    <property type="component" value="Unplaced"/>
</dbReference>
<feature type="transmembrane region" description="Helical" evidence="13">
    <location>
        <begin position="468"/>
        <end position="487"/>
    </location>
</feature>
<keyword evidence="11 13" id="KW-0812">Transmembrane</keyword>
<feature type="chain" id="PRO_5026665241" description="Tyrosine-protein kinase receptor" evidence="14">
    <location>
        <begin position="19"/>
        <end position="847"/>
    </location>
</feature>
<dbReference type="InterPro" id="IPR002011">
    <property type="entry name" value="Tyr_kinase_rcpt_2_CS"/>
</dbReference>
<dbReference type="PANTHER" id="PTHR24416:SF611">
    <property type="entry name" value="TYROSINE-PROTEIN KINASE TRANSMEMBRANE RECEPTOR ROR"/>
    <property type="match status" value="1"/>
</dbReference>
<evidence type="ECO:0000313" key="17">
    <source>
        <dbReference type="RefSeq" id="XP_026288637.1"/>
    </source>
</evidence>
<dbReference type="OrthoDB" id="5973359at2759"/>
<evidence type="ECO:0000256" key="13">
    <source>
        <dbReference type="SAM" id="Phobius"/>
    </source>
</evidence>
<dbReference type="GeneID" id="113213714"/>
<dbReference type="CDD" id="cd00112">
    <property type="entry name" value="LDLa"/>
    <property type="match status" value="2"/>
</dbReference>
<evidence type="ECO:0000259" key="15">
    <source>
        <dbReference type="PROSITE" id="PS50011"/>
    </source>
</evidence>
<evidence type="ECO:0000256" key="12">
    <source>
        <dbReference type="SAM" id="MobiDB-lite"/>
    </source>
</evidence>
<keyword evidence="2" id="KW-0808">Transferase</keyword>
<keyword evidence="5 10" id="KW-0067">ATP-binding</keyword>
<dbReference type="Gene3D" id="1.10.510.10">
    <property type="entry name" value="Transferase(Phosphotransferase) domain 1"/>
    <property type="match status" value="1"/>
</dbReference>
<evidence type="ECO:0000256" key="2">
    <source>
        <dbReference type="ARBA" id="ARBA00022679"/>
    </source>
</evidence>
<keyword evidence="11" id="KW-0597">Phosphoprotein</keyword>
<dbReference type="InterPro" id="IPR017441">
    <property type="entry name" value="Protein_kinase_ATP_BS"/>
</dbReference>
<name>A0A6J1T6V4_FRAOC</name>
<feature type="disulfide bond" evidence="9">
    <location>
        <begin position="167"/>
        <end position="182"/>
    </location>
</feature>
<keyword evidence="11" id="KW-0675">Receptor</keyword>
<keyword evidence="7 9" id="KW-1015">Disulfide bond</keyword>
<dbReference type="InterPro" id="IPR050122">
    <property type="entry name" value="RTK"/>
</dbReference>
<evidence type="ECO:0000256" key="3">
    <source>
        <dbReference type="ARBA" id="ARBA00022741"/>
    </source>
</evidence>
<feature type="compositionally biased region" description="Polar residues" evidence="12">
    <location>
        <begin position="258"/>
        <end position="285"/>
    </location>
</feature>
<accession>A0A6J1T6V4</accession>
<dbReference type="PRINTS" id="PR00261">
    <property type="entry name" value="LDLRECEPTOR"/>
</dbReference>
<dbReference type="PROSITE" id="PS01209">
    <property type="entry name" value="LDLRA_1"/>
    <property type="match status" value="1"/>
</dbReference>
<dbReference type="SUPFAM" id="SSF57424">
    <property type="entry name" value="LDL receptor-like module"/>
    <property type="match status" value="2"/>
</dbReference>
<dbReference type="KEGG" id="foc:113213714"/>
<comment type="subcellular location">
    <subcellularLocation>
        <location evidence="1">Membrane</location>
        <topology evidence="1">Single-pass membrane protein</topology>
    </subcellularLocation>
</comment>
<evidence type="ECO:0000313" key="16">
    <source>
        <dbReference type="Proteomes" id="UP000504606"/>
    </source>
</evidence>
<feature type="domain" description="Protein kinase" evidence="15">
    <location>
        <begin position="532"/>
        <end position="811"/>
    </location>
</feature>
<comment type="catalytic activity">
    <reaction evidence="8 11">
        <text>L-tyrosyl-[protein] + ATP = O-phospho-L-tyrosyl-[protein] + ADP + H(+)</text>
        <dbReference type="Rhea" id="RHEA:10596"/>
        <dbReference type="Rhea" id="RHEA-COMP:10136"/>
        <dbReference type="Rhea" id="RHEA-COMP:20101"/>
        <dbReference type="ChEBI" id="CHEBI:15378"/>
        <dbReference type="ChEBI" id="CHEBI:30616"/>
        <dbReference type="ChEBI" id="CHEBI:46858"/>
        <dbReference type="ChEBI" id="CHEBI:61978"/>
        <dbReference type="ChEBI" id="CHEBI:456216"/>
        <dbReference type="EC" id="2.7.10.1"/>
    </reaction>
</comment>
<dbReference type="SUPFAM" id="SSF56112">
    <property type="entry name" value="Protein kinase-like (PK-like)"/>
    <property type="match status" value="1"/>
</dbReference>
<keyword evidence="16" id="KW-1185">Reference proteome</keyword>
<keyword evidence="13" id="KW-0472">Membrane</keyword>
<evidence type="ECO:0000256" key="14">
    <source>
        <dbReference type="SAM" id="SignalP"/>
    </source>
</evidence>
<dbReference type="RefSeq" id="XP_026288637.1">
    <property type="nucleotide sequence ID" value="XM_026432852.2"/>
</dbReference>
<dbReference type="CDD" id="cd00192">
    <property type="entry name" value="PTKc"/>
    <property type="match status" value="1"/>
</dbReference>
<dbReference type="SMART" id="SM00219">
    <property type="entry name" value="TyrKc"/>
    <property type="match status" value="1"/>
</dbReference>
<feature type="region of interest" description="Disordered" evidence="12">
    <location>
        <begin position="210"/>
        <end position="288"/>
    </location>
</feature>
<keyword evidence="3 10" id="KW-0547">Nucleotide-binding</keyword>
<feature type="disulfide bond" evidence="9">
    <location>
        <begin position="433"/>
        <end position="448"/>
    </location>
</feature>
<dbReference type="Gene3D" id="4.10.400.10">
    <property type="entry name" value="Low-density Lipoprotein Receptor"/>
    <property type="match status" value="1"/>
</dbReference>
<dbReference type="PROSITE" id="PS00109">
    <property type="entry name" value="PROTEIN_KINASE_TYR"/>
    <property type="match status" value="1"/>
</dbReference>
<keyword evidence="14" id="KW-0732">Signal</keyword>
<proteinExistence type="inferred from homology"/>
<comment type="similarity">
    <text evidence="11">Belongs to the protein kinase superfamily. Tyr protein kinase family. Insulin receptor subfamily.</text>
</comment>
<evidence type="ECO:0000256" key="11">
    <source>
        <dbReference type="RuleBase" id="RU000312"/>
    </source>
</evidence>
<dbReference type="InterPro" id="IPR008266">
    <property type="entry name" value="Tyr_kinase_AS"/>
</dbReference>
<dbReference type="InterPro" id="IPR000719">
    <property type="entry name" value="Prot_kinase_dom"/>
</dbReference>
<dbReference type="AlphaFoldDB" id="A0A6J1T6V4"/>
<feature type="disulfide bond" evidence="9">
    <location>
        <begin position="155"/>
        <end position="173"/>
    </location>
</feature>
<dbReference type="Gene3D" id="3.30.200.20">
    <property type="entry name" value="Phosphorylase Kinase, domain 1"/>
    <property type="match status" value="1"/>
</dbReference>
<dbReference type="GO" id="GO:0004714">
    <property type="term" value="F:transmembrane receptor protein tyrosine kinase activity"/>
    <property type="evidence" value="ECO:0007669"/>
    <property type="project" value="UniProtKB-EC"/>
</dbReference>
<evidence type="ECO:0000256" key="9">
    <source>
        <dbReference type="PROSITE-ProRule" id="PRU00124"/>
    </source>
</evidence>
<dbReference type="PROSITE" id="PS50011">
    <property type="entry name" value="PROTEIN_KINASE_DOM"/>
    <property type="match status" value="1"/>
</dbReference>
<evidence type="ECO:0000256" key="10">
    <source>
        <dbReference type="PROSITE-ProRule" id="PRU10141"/>
    </source>
</evidence>
<dbReference type="GO" id="GO:0005886">
    <property type="term" value="C:plasma membrane"/>
    <property type="evidence" value="ECO:0007669"/>
    <property type="project" value="TreeGrafter"/>
</dbReference>
<dbReference type="EC" id="2.7.10.1" evidence="11"/>
<evidence type="ECO:0000256" key="5">
    <source>
        <dbReference type="ARBA" id="ARBA00022840"/>
    </source>
</evidence>
<comment type="caution">
    <text evidence="9">Lacks conserved residue(s) required for the propagation of feature annotation.</text>
</comment>
<dbReference type="InterPro" id="IPR036055">
    <property type="entry name" value="LDL_receptor-like_sf"/>
</dbReference>
<dbReference type="SMART" id="SM00192">
    <property type="entry name" value="LDLa"/>
    <property type="match status" value="2"/>
</dbReference>